<name>A0A830HY15_9CHLO</name>
<reference evidence="2" key="1">
    <citation type="submission" date="2020-10" db="EMBL/GenBank/DDBJ databases">
        <title>Unveiling of a novel bifunctional photoreceptor, Dualchrome1, isolated from a cosmopolitan green alga.</title>
        <authorList>
            <person name="Suzuki S."/>
            <person name="Kawachi M."/>
        </authorList>
    </citation>
    <scope>NUCLEOTIDE SEQUENCE</scope>
    <source>
        <strain evidence="2">NIES 2893</strain>
    </source>
</reference>
<proteinExistence type="predicted"/>
<feature type="region of interest" description="Disordered" evidence="1">
    <location>
        <begin position="134"/>
        <end position="155"/>
    </location>
</feature>
<organism evidence="2 3">
    <name type="scientific">Pycnococcus provasolii</name>
    <dbReference type="NCBI Taxonomy" id="41880"/>
    <lineage>
        <taxon>Eukaryota</taxon>
        <taxon>Viridiplantae</taxon>
        <taxon>Chlorophyta</taxon>
        <taxon>Pseudoscourfieldiophyceae</taxon>
        <taxon>Pseudoscourfieldiales</taxon>
        <taxon>Pycnococcaceae</taxon>
        <taxon>Pycnococcus</taxon>
    </lineage>
</organism>
<evidence type="ECO:0000256" key="1">
    <source>
        <dbReference type="SAM" id="MobiDB-lite"/>
    </source>
</evidence>
<evidence type="ECO:0000313" key="3">
    <source>
        <dbReference type="Proteomes" id="UP000660262"/>
    </source>
</evidence>
<evidence type="ECO:0000313" key="2">
    <source>
        <dbReference type="EMBL" id="GHP11908.1"/>
    </source>
</evidence>
<dbReference type="AlphaFoldDB" id="A0A830HY15"/>
<keyword evidence="3" id="KW-1185">Reference proteome</keyword>
<gene>
    <name evidence="2" type="ORF">PPROV_001063500</name>
</gene>
<protein>
    <submittedName>
        <fullName evidence="2">Uncharacterized protein</fullName>
    </submittedName>
</protein>
<comment type="caution">
    <text evidence="2">The sequence shown here is derived from an EMBL/GenBank/DDBJ whole genome shotgun (WGS) entry which is preliminary data.</text>
</comment>
<dbReference type="Proteomes" id="UP000660262">
    <property type="component" value="Unassembled WGS sequence"/>
</dbReference>
<accession>A0A830HY15</accession>
<dbReference type="EMBL" id="BNJQ01000037">
    <property type="protein sequence ID" value="GHP11908.1"/>
    <property type="molecule type" value="Genomic_DNA"/>
</dbReference>
<sequence>MMNNYDLAARDLLGDDGFVEMRDEDNILHKVLALREPIRFRRYSTIKTMSERPMHVTALKRRLHALVATPIHAIASHHNDLRAKYILTCEILYDGKDFVQQHEITAATPDSTPGAAKHIPRVRTRGRTPPRHVLRRRRGAAAHMYPSPRRHPRMA</sequence>